<dbReference type="PROSITE" id="PS50072">
    <property type="entry name" value="CSA_PPIASE_2"/>
    <property type="match status" value="1"/>
</dbReference>
<gene>
    <name evidence="8" type="ORF">H4219_001452</name>
</gene>
<dbReference type="AlphaFoldDB" id="A0A9W8A9G2"/>
<evidence type="ECO:0000256" key="6">
    <source>
        <dbReference type="SAM" id="MobiDB-lite"/>
    </source>
</evidence>
<evidence type="ECO:0000256" key="2">
    <source>
        <dbReference type="ARBA" id="ARBA00002388"/>
    </source>
</evidence>
<feature type="compositionally biased region" description="Basic and acidic residues" evidence="6">
    <location>
        <begin position="352"/>
        <end position="409"/>
    </location>
</feature>
<evidence type="ECO:0000313" key="9">
    <source>
        <dbReference type="Proteomes" id="UP001150538"/>
    </source>
</evidence>
<dbReference type="OrthoDB" id="407558at2759"/>
<dbReference type="PRINTS" id="PR00153">
    <property type="entry name" value="CSAPPISMRASE"/>
</dbReference>
<dbReference type="InterPro" id="IPR002130">
    <property type="entry name" value="Cyclophilin-type_PPIase_dom"/>
</dbReference>
<dbReference type="GO" id="GO:0005737">
    <property type="term" value="C:cytoplasm"/>
    <property type="evidence" value="ECO:0007669"/>
    <property type="project" value="TreeGrafter"/>
</dbReference>
<comment type="catalytic activity">
    <reaction evidence="1">
        <text>[protein]-peptidylproline (omega=180) = [protein]-peptidylproline (omega=0)</text>
        <dbReference type="Rhea" id="RHEA:16237"/>
        <dbReference type="Rhea" id="RHEA-COMP:10747"/>
        <dbReference type="Rhea" id="RHEA-COMP:10748"/>
        <dbReference type="ChEBI" id="CHEBI:83833"/>
        <dbReference type="ChEBI" id="CHEBI:83834"/>
        <dbReference type="EC" id="5.2.1.8"/>
    </reaction>
</comment>
<name>A0A9W8A9G2_9FUNG</name>
<evidence type="ECO:0000256" key="5">
    <source>
        <dbReference type="ARBA" id="ARBA00023235"/>
    </source>
</evidence>
<feature type="region of interest" description="Disordered" evidence="6">
    <location>
        <begin position="179"/>
        <end position="428"/>
    </location>
</feature>
<feature type="compositionally biased region" description="Low complexity" evidence="6">
    <location>
        <begin position="205"/>
        <end position="243"/>
    </location>
</feature>
<keyword evidence="4" id="KW-0697">Rotamase</keyword>
<dbReference type="InterPro" id="IPR029000">
    <property type="entry name" value="Cyclophilin-like_dom_sf"/>
</dbReference>
<dbReference type="Proteomes" id="UP001150538">
    <property type="component" value="Unassembled WGS sequence"/>
</dbReference>
<feature type="compositionally biased region" description="Basic residues" evidence="6">
    <location>
        <begin position="244"/>
        <end position="258"/>
    </location>
</feature>
<dbReference type="EC" id="5.2.1.8" evidence="3"/>
<feature type="compositionally biased region" description="Low complexity" evidence="6">
    <location>
        <begin position="259"/>
        <end position="294"/>
    </location>
</feature>
<dbReference type="Gene3D" id="2.40.100.10">
    <property type="entry name" value="Cyclophilin-like"/>
    <property type="match status" value="1"/>
</dbReference>
<evidence type="ECO:0000259" key="7">
    <source>
        <dbReference type="PROSITE" id="PS50072"/>
    </source>
</evidence>
<dbReference type="PANTHER" id="PTHR11071">
    <property type="entry name" value="PEPTIDYL-PROLYL CIS-TRANS ISOMERASE"/>
    <property type="match status" value="1"/>
</dbReference>
<dbReference type="PANTHER" id="PTHR11071:SF561">
    <property type="entry name" value="PEPTIDYL-PROLYL CIS-TRANS ISOMERASE D-RELATED"/>
    <property type="match status" value="1"/>
</dbReference>
<dbReference type="Pfam" id="PF00160">
    <property type="entry name" value="Pro_isomerase"/>
    <property type="match status" value="1"/>
</dbReference>
<feature type="compositionally biased region" description="Low complexity" evidence="6">
    <location>
        <begin position="310"/>
        <end position="334"/>
    </location>
</feature>
<keyword evidence="5" id="KW-0413">Isomerase</keyword>
<dbReference type="GO" id="GO:0016018">
    <property type="term" value="F:cyclosporin A binding"/>
    <property type="evidence" value="ECO:0007669"/>
    <property type="project" value="TreeGrafter"/>
</dbReference>
<proteinExistence type="predicted"/>
<keyword evidence="9" id="KW-1185">Reference proteome</keyword>
<dbReference type="GO" id="GO:0003755">
    <property type="term" value="F:peptidyl-prolyl cis-trans isomerase activity"/>
    <property type="evidence" value="ECO:0007669"/>
    <property type="project" value="UniProtKB-KW"/>
</dbReference>
<comment type="caution">
    <text evidence="8">The sequence shown here is derived from an EMBL/GenBank/DDBJ whole genome shotgun (WGS) entry which is preliminary data.</text>
</comment>
<dbReference type="EMBL" id="JANBPU010000016">
    <property type="protein sequence ID" value="KAJ1920219.1"/>
    <property type="molecule type" value="Genomic_DNA"/>
</dbReference>
<dbReference type="FunFam" id="2.40.100.10:FF:000022">
    <property type="entry name" value="Peptidyl-prolyl cis-trans isomerase CYP95"/>
    <property type="match status" value="1"/>
</dbReference>
<evidence type="ECO:0000256" key="1">
    <source>
        <dbReference type="ARBA" id="ARBA00000971"/>
    </source>
</evidence>
<dbReference type="GO" id="GO:0006457">
    <property type="term" value="P:protein folding"/>
    <property type="evidence" value="ECO:0007669"/>
    <property type="project" value="TreeGrafter"/>
</dbReference>
<accession>A0A9W8A9G2</accession>
<evidence type="ECO:0000256" key="4">
    <source>
        <dbReference type="ARBA" id="ARBA00023110"/>
    </source>
</evidence>
<comment type="function">
    <text evidence="2">PPIases accelerate the folding of proteins. It catalyzes the cis-trans isomerization of proline imidic peptide bonds in oligopeptides.</text>
</comment>
<protein>
    <recommendedName>
        <fullName evidence="3">peptidylprolyl isomerase</fullName>
        <ecNumber evidence="3">5.2.1.8</ecNumber>
    </recommendedName>
</protein>
<evidence type="ECO:0000313" key="8">
    <source>
        <dbReference type="EMBL" id="KAJ1920219.1"/>
    </source>
</evidence>
<dbReference type="SUPFAM" id="SSF50891">
    <property type="entry name" value="Cyclophilin-like"/>
    <property type="match status" value="1"/>
</dbReference>
<organism evidence="8 9">
    <name type="scientific">Mycoemilia scoparia</name>
    <dbReference type="NCBI Taxonomy" id="417184"/>
    <lineage>
        <taxon>Eukaryota</taxon>
        <taxon>Fungi</taxon>
        <taxon>Fungi incertae sedis</taxon>
        <taxon>Zoopagomycota</taxon>
        <taxon>Kickxellomycotina</taxon>
        <taxon>Kickxellomycetes</taxon>
        <taxon>Kickxellales</taxon>
        <taxon>Kickxellaceae</taxon>
        <taxon>Mycoemilia</taxon>
    </lineage>
</organism>
<reference evidence="8" key="1">
    <citation type="submission" date="2022-07" db="EMBL/GenBank/DDBJ databases">
        <title>Phylogenomic reconstructions and comparative analyses of Kickxellomycotina fungi.</title>
        <authorList>
            <person name="Reynolds N.K."/>
            <person name="Stajich J.E."/>
            <person name="Barry K."/>
            <person name="Grigoriev I.V."/>
            <person name="Crous P."/>
            <person name="Smith M.E."/>
        </authorList>
    </citation>
    <scope>NUCLEOTIDE SEQUENCE</scope>
    <source>
        <strain evidence="8">NBRC 100468</strain>
    </source>
</reference>
<feature type="domain" description="PPIase cyclophilin-type" evidence="7">
    <location>
        <begin position="8"/>
        <end position="173"/>
    </location>
</feature>
<feature type="compositionally biased region" description="Basic residues" evidence="6">
    <location>
        <begin position="295"/>
        <end position="309"/>
    </location>
</feature>
<evidence type="ECO:0000256" key="3">
    <source>
        <dbReference type="ARBA" id="ARBA00013194"/>
    </source>
</evidence>
<sequence length="428" mass="48082">MVINPRVFLDIEINGEQVGRIIIELFKDKVPKTAENFRLLCTGECGVSKISDVLLHYKSTIFHRVIDGFAVFGGDFVKRNGSGSESIYGGYFDDENFKCKHDDEFLLSMAQKKPNTNGSQFFITTRPAPHLDNKNVVFGRVVRGKDIVKTMEKVPVDEKDRPVGIVKISNCGELVLKTQPKKTAQASDLKTHEKHKSSEGRKGQDSGSGESTSDASSYSSSSSTTSASESESDISSHSPQRQSHSSRRHRGRSKRSRGRSLSTDYTSSGSSSHSSSDSDSGSGMTSASKSVSPKRPSRRKGRSRHRSSRRSPSVSSSSSEPHSSSSYSTSSSRSRSPRRRRESKPSTRAPRSRWEDDRFVRSEKYSRRRGNRYDRREFRYGRRDASDSYRPKYVDRYARDDPNRGDKETNQSSSGIIYKGRGRMKFRD</sequence>